<dbReference type="InterPro" id="IPR006140">
    <property type="entry name" value="D-isomer_DH_NAD-bd"/>
</dbReference>
<evidence type="ECO:0000256" key="3">
    <source>
        <dbReference type="ARBA" id="ARBA00023002"/>
    </source>
</evidence>
<feature type="domain" description="D-isomer specific 2-hydroxyacid dehydrogenase NAD-binding" evidence="7">
    <location>
        <begin position="110"/>
        <end position="282"/>
    </location>
</feature>
<dbReference type="SUPFAM" id="SSF52283">
    <property type="entry name" value="Formate/glycerate dehydrogenase catalytic domain-like"/>
    <property type="match status" value="1"/>
</dbReference>
<dbReference type="InterPro" id="IPR050857">
    <property type="entry name" value="D-2-hydroxyacid_DH"/>
</dbReference>
<evidence type="ECO:0000313" key="8">
    <source>
        <dbReference type="EMBL" id="OEV13915.1"/>
    </source>
</evidence>
<reference evidence="8 9" key="1">
    <citation type="journal article" date="2016" name="Front. Microbiol.">
        <title>Comparative Genomics Analysis of Streptomyces Species Reveals Their Adaptation to the Marine Environment and Their Diversity at the Genomic Level.</title>
        <authorList>
            <person name="Tian X."/>
            <person name="Zhang Z."/>
            <person name="Yang T."/>
            <person name="Chen M."/>
            <person name="Li J."/>
            <person name="Chen F."/>
            <person name="Yang J."/>
            <person name="Li W."/>
            <person name="Zhang B."/>
            <person name="Zhang Z."/>
            <person name="Wu J."/>
            <person name="Zhang C."/>
            <person name="Long L."/>
            <person name="Xiao J."/>
        </authorList>
    </citation>
    <scope>NUCLEOTIDE SEQUENCE [LARGE SCALE GENOMIC DNA]</scope>
    <source>
        <strain evidence="8 9">SCSIO 10429</strain>
    </source>
</reference>
<dbReference type="PROSITE" id="PS00065">
    <property type="entry name" value="D_2_HYDROXYACID_DH_1"/>
    <property type="match status" value="1"/>
</dbReference>
<keyword evidence="2" id="KW-0028">Amino-acid biosynthesis</keyword>
<organism evidence="8 9">
    <name type="scientific">Streptomyces nanshensis</name>
    <dbReference type="NCBI Taxonomy" id="518642"/>
    <lineage>
        <taxon>Bacteria</taxon>
        <taxon>Bacillati</taxon>
        <taxon>Actinomycetota</taxon>
        <taxon>Actinomycetes</taxon>
        <taxon>Kitasatosporales</taxon>
        <taxon>Streptomycetaceae</taxon>
        <taxon>Streptomyces</taxon>
    </lineage>
</organism>
<dbReference type="Pfam" id="PF00389">
    <property type="entry name" value="2-Hacid_dh"/>
    <property type="match status" value="1"/>
</dbReference>
<feature type="domain" description="D-isomer specific 2-hydroxyacid dehydrogenase catalytic" evidence="6">
    <location>
        <begin position="19"/>
        <end position="311"/>
    </location>
</feature>
<dbReference type="PANTHER" id="PTHR42789:SF1">
    <property type="entry name" value="D-ISOMER SPECIFIC 2-HYDROXYACID DEHYDROGENASE FAMILY PROTEIN (AFU_ORTHOLOGUE AFUA_6G10090)"/>
    <property type="match status" value="1"/>
</dbReference>
<dbReference type="EMBL" id="LJGW01000033">
    <property type="protein sequence ID" value="OEV13915.1"/>
    <property type="molecule type" value="Genomic_DNA"/>
</dbReference>
<dbReference type="GO" id="GO:0008652">
    <property type="term" value="P:amino acid biosynthetic process"/>
    <property type="evidence" value="ECO:0007669"/>
    <property type="project" value="UniProtKB-KW"/>
</dbReference>
<dbReference type="InterPro" id="IPR006139">
    <property type="entry name" value="D-isomer_2_OHA_DH_cat_dom"/>
</dbReference>
<keyword evidence="9" id="KW-1185">Reference proteome</keyword>
<dbReference type="GO" id="GO:0051287">
    <property type="term" value="F:NAD binding"/>
    <property type="evidence" value="ECO:0007669"/>
    <property type="project" value="InterPro"/>
</dbReference>
<evidence type="ECO:0000259" key="7">
    <source>
        <dbReference type="Pfam" id="PF02826"/>
    </source>
</evidence>
<keyword evidence="3 5" id="KW-0560">Oxidoreductase</keyword>
<dbReference type="InterPro" id="IPR029753">
    <property type="entry name" value="D-isomer_DH_CS"/>
</dbReference>
<comment type="caution">
    <text evidence="8">The sequence shown here is derived from an EMBL/GenBank/DDBJ whole genome shotgun (WGS) entry which is preliminary data.</text>
</comment>
<dbReference type="PROSITE" id="PS00671">
    <property type="entry name" value="D_2_HYDROXYACID_DH_3"/>
    <property type="match status" value="1"/>
</dbReference>
<name>A0A1E7LCH1_9ACTN</name>
<accession>A0A1E7LCH1</accession>
<dbReference type="PATRIC" id="fig|518642.10.peg.4508"/>
<evidence type="ECO:0000256" key="2">
    <source>
        <dbReference type="ARBA" id="ARBA00022605"/>
    </source>
</evidence>
<dbReference type="Pfam" id="PF02826">
    <property type="entry name" value="2-Hacid_dh_C"/>
    <property type="match status" value="1"/>
</dbReference>
<evidence type="ECO:0000259" key="6">
    <source>
        <dbReference type="Pfam" id="PF00389"/>
    </source>
</evidence>
<gene>
    <name evidence="8" type="ORF">AN218_01465</name>
</gene>
<dbReference type="Proteomes" id="UP000176005">
    <property type="component" value="Unassembled WGS sequence"/>
</dbReference>
<evidence type="ECO:0000313" key="9">
    <source>
        <dbReference type="Proteomes" id="UP000176005"/>
    </source>
</evidence>
<evidence type="ECO:0000256" key="5">
    <source>
        <dbReference type="RuleBase" id="RU003719"/>
    </source>
</evidence>
<protein>
    <submittedName>
        <fullName evidence="8">Hydroxyacid dehydrogenase</fullName>
    </submittedName>
</protein>
<evidence type="ECO:0000256" key="4">
    <source>
        <dbReference type="ARBA" id="ARBA00023027"/>
    </source>
</evidence>
<proteinExistence type="inferred from homology"/>
<dbReference type="GO" id="GO:0016616">
    <property type="term" value="F:oxidoreductase activity, acting on the CH-OH group of donors, NAD or NADP as acceptor"/>
    <property type="evidence" value="ECO:0007669"/>
    <property type="project" value="InterPro"/>
</dbReference>
<dbReference type="CDD" id="cd12169">
    <property type="entry name" value="PGDH_like_1"/>
    <property type="match status" value="1"/>
</dbReference>
<dbReference type="InterPro" id="IPR036291">
    <property type="entry name" value="NAD(P)-bd_dom_sf"/>
</dbReference>
<evidence type="ECO:0000256" key="1">
    <source>
        <dbReference type="ARBA" id="ARBA00005854"/>
    </source>
</evidence>
<dbReference type="SUPFAM" id="SSF51735">
    <property type="entry name" value="NAD(P)-binding Rossmann-fold domains"/>
    <property type="match status" value="1"/>
</dbReference>
<dbReference type="AlphaFoldDB" id="A0A1E7LCH1"/>
<keyword evidence="4" id="KW-0520">NAD</keyword>
<dbReference type="RefSeq" id="WP_070014596.1">
    <property type="nucleotide sequence ID" value="NZ_LJGW01000033.1"/>
</dbReference>
<dbReference type="InterPro" id="IPR029752">
    <property type="entry name" value="D-isomer_DH_CS1"/>
</dbReference>
<comment type="similarity">
    <text evidence="1 5">Belongs to the D-isomer specific 2-hydroxyacid dehydrogenase family.</text>
</comment>
<dbReference type="Gene3D" id="3.40.50.720">
    <property type="entry name" value="NAD(P)-binding Rossmann-like Domain"/>
    <property type="match status" value="2"/>
</dbReference>
<dbReference type="PANTHER" id="PTHR42789">
    <property type="entry name" value="D-ISOMER SPECIFIC 2-HYDROXYACID DEHYDROGENASE FAMILY PROTEIN (AFU_ORTHOLOGUE AFUA_6G10090)"/>
    <property type="match status" value="1"/>
</dbReference>
<sequence>MRVAVLDDYQQAAHHFADWQSLDAEVTFLHEHIAADDDLAEALRGHDVVVAMRERTPFTAERFELLPDLRLLVTTGMANAAVDLEAAERHGVTVCGTQSPATATPELTWGLILSLLRHIPAESTGVREGQWQHSIGGDLYGRTLGIVGLGRLGSRVATVGRAFGMRVLAWSSNLEPATARERGAEPVSKRTLFAESDIVTVHYKLSERSRGLVGREELSWMKPTAFLVNTSRGPLLDSEALVEALIEGRIAGAGLDVYDEEPLPADHPLRTAPRTVLTPHIGYVTEETYRVFYGEALEDIAAWAAGAPVRTLTP</sequence>
<dbReference type="FunFam" id="3.40.50.720:FF:000203">
    <property type="entry name" value="D-3-phosphoglycerate dehydrogenase (SerA)"/>
    <property type="match status" value="1"/>
</dbReference>